<feature type="transmembrane region" description="Helical" evidence="7">
    <location>
        <begin position="186"/>
        <end position="209"/>
    </location>
</feature>
<sequence>MGRFFCSCSSWRLWLPSWSWCEDEFCRVNKKPDELTTAVNSTSSVQEANATSLRPLDVGEANATSPRPPDVAEGVDSWDSSQSHFCHAVLCISLIFQIVLEANYIRKLRCQYVNITSLVSFMCIILCVVLLLPTSVCSLQHGIKSVPIWQCGIIALVLASFRLISTINRLPAFSVFTSITQSFIMSYLKGVMYVLAIIFLFALIFHLLLSNLLSFVTLPQALVKMVVWMLGDLGYDDTFINNTLNYPYLVNCLFLVFLFTIGVFLVTLLKAPSTDINKIKFYRMARQAQMYFTIDISFPSFKRSHAIGKFCDKEHRVLDRLQARENIEA</sequence>
<keyword evidence="7" id="KW-1133">Transmembrane helix</keyword>
<evidence type="ECO:0000313" key="10">
    <source>
        <dbReference type="Proteomes" id="UP000283509"/>
    </source>
</evidence>
<reference evidence="9 10" key="2">
    <citation type="submission" date="2019-01" db="EMBL/GenBank/DDBJ databases">
        <title>The decoding of complex shrimp genome reveals the adaptation for benthos swimmer, frequently molting mechanism and breeding impact on genome.</title>
        <authorList>
            <person name="Sun Y."/>
            <person name="Gao Y."/>
            <person name="Yu Y."/>
        </authorList>
    </citation>
    <scope>NUCLEOTIDE SEQUENCE [LARGE SCALE GENOMIC DNA]</scope>
    <source>
        <tissue evidence="9">Muscle</tissue>
    </source>
</reference>
<dbReference type="Proteomes" id="UP000283509">
    <property type="component" value="Unassembled WGS sequence"/>
</dbReference>
<evidence type="ECO:0000256" key="7">
    <source>
        <dbReference type="SAM" id="Phobius"/>
    </source>
</evidence>
<feature type="chain" id="PRO_5018602910" description="Ion transport domain-containing protein" evidence="8">
    <location>
        <begin position="22"/>
        <end position="329"/>
    </location>
</feature>
<dbReference type="OrthoDB" id="6366928at2759"/>
<keyword evidence="5" id="KW-0325">Glycoprotein</keyword>
<keyword evidence="7" id="KW-0472">Membrane</keyword>
<evidence type="ECO:0000256" key="2">
    <source>
        <dbReference type="ARBA" id="ARBA00022737"/>
    </source>
</evidence>
<dbReference type="PANTHER" id="PTHR47143">
    <property type="entry name" value="TRANSIENT RECEPTOR POTENTIAL CATION CHANNEL PROTEIN PAINLESS"/>
    <property type="match status" value="1"/>
</dbReference>
<dbReference type="GO" id="GO:1902495">
    <property type="term" value="C:transmembrane transporter complex"/>
    <property type="evidence" value="ECO:0007669"/>
    <property type="project" value="TreeGrafter"/>
</dbReference>
<name>A0A3R7M9H2_PENVA</name>
<evidence type="ECO:0000256" key="8">
    <source>
        <dbReference type="SAM" id="SignalP"/>
    </source>
</evidence>
<protein>
    <recommendedName>
        <fullName evidence="11">Ion transport domain-containing protein</fullName>
    </recommendedName>
</protein>
<dbReference type="EMBL" id="QCYY01001744">
    <property type="protein sequence ID" value="ROT75700.1"/>
    <property type="molecule type" value="Genomic_DNA"/>
</dbReference>
<evidence type="ECO:0000256" key="3">
    <source>
        <dbReference type="ARBA" id="ARBA00023043"/>
    </source>
</evidence>
<keyword evidence="7" id="KW-0812">Transmembrane</keyword>
<feature type="transmembrane region" description="Helical" evidence="7">
    <location>
        <begin position="112"/>
        <end position="134"/>
    </location>
</feature>
<keyword evidence="8" id="KW-0732">Signal</keyword>
<keyword evidence="2" id="KW-0677">Repeat</keyword>
<dbReference type="PANTHER" id="PTHR47143:SF1">
    <property type="entry name" value="ION_TRANS DOMAIN-CONTAINING PROTEIN"/>
    <property type="match status" value="1"/>
</dbReference>
<proteinExistence type="predicted"/>
<feature type="transmembrane region" description="Helical" evidence="7">
    <location>
        <begin position="146"/>
        <end position="165"/>
    </location>
</feature>
<evidence type="ECO:0008006" key="11">
    <source>
        <dbReference type="Google" id="ProtNLM"/>
    </source>
</evidence>
<accession>A0A3R7M9H2</accession>
<keyword evidence="10" id="KW-1185">Reference proteome</keyword>
<feature type="signal peptide" evidence="8">
    <location>
        <begin position="1"/>
        <end position="21"/>
    </location>
</feature>
<dbReference type="AlphaFoldDB" id="A0A3R7M9H2"/>
<dbReference type="InterPro" id="IPR052076">
    <property type="entry name" value="TRP_cation_channel"/>
</dbReference>
<evidence type="ECO:0000256" key="4">
    <source>
        <dbReference type="ARBA" id="ARBA00023065"/>
    </source>
</evidence>
<reference evidence="9 10" key="1">
    <citation type="submission" date="2018-04" db="EMBL/GenBank/DDBJ databases">
        <authorList>
            <person name="Zhang X."/>
            <person name="Yuan J."/>
            <person name="Li F."/>
            <person name="Xiang J."/>
        </authorList>
    </citation>
    <scope>NUCLEOTIDE SEQUENCE [LARGE SCALE GENOMIC DNA]</scope>
    <source>
        <tissue evidence="9">Muscle</tissue>
    </source>
</reference>
<keyword evidence="4" id="KW-0406">Ion transport</keyword>
<organism evidence="9 10">
    <name type="scientific">Penaeus vannamei</name>
    <name type="common">Whiteleg shrimp</name>
    <name type="synonym">Litopenaeus vannamei</name>
    <dbReference type="NCBI Taxonomy" id="6689"/>
    <lineage>
        <taxon>Eukaryota</taxon>
        <taxon>Metazoa</taxon>
        <taxon>Ecdysozoa</taxon>
        <taxon>Arthropoda</taxon>
        <taxon>Crustacea</taxon>
        <taxon>Multicrustacea</taxon>
        <taxon>Malacostraca</taxon>
        <taxon>Eumalacostraca</taxon>
        <taxon>Eucarida</taxon>
        <taxon>Decapoda</taxon>
        <taxon>Dendrobranchiata</taxon>
        <taxon>Penaeoidea</taxon>
        <taxon>Penaeidae</taxon>
        <taxon>Penaeus</taxon>
    </lineage>
</organism>
<keyword evidence="6" id="KW-0407">Ion channel</keyword>
<keyword evidence="3" id="KW-0040">ANK repeat</keyword>
<feature type="transmembrane region" description="Helical" evidence="7">
    <location>
        <begin position="248"/>
        <end position="269"/>
    </location>
</feature>
<comment type="caution">
    <text evidence="9">The sequence shown here is derived from an EMBL/GenBank/DDBJ whole genome shotgun (WGS) entry which is preliminary data.</text>
</comment>
<evidence type="ECO:0000256" key="1">
    <source>
        <dbReference type="ARBA" id="ARBA00022448"/>
    </source>
</evidence>
<evidence type="ECO:0000256" key="5">
    <source>
        <dbReference type="ARBA" id="ARBA00023180"/>
    </source>
</evidence>
<dbReference type="GO" id="GO:0034220">
    <property type="term" value="P:monoatomic ion transmembrane transport"/>
    <property type="evidence" value="ECO:0007669"/>
    <property type="project" value="UniProtKB-KW"/>
</dbReference>
<keyword evidence="1" id="KW-0813">Transport</keyword>
<evidence type="ECO:0000256" key="6">
    <source>
        <dbReference type="ARBA" id="ARBA00023303"/>
    </source>
</evidence>
<gene>
    <name evidence="9" type="ORF">C7M84_005744</name>
</gene>
<evidence type="ECO:0000313" key="9">
    <source>
        <dbReference type="EMBL" id="ROT75700.1"/>
    </source>
</evidence>
<dbReference type="GO" id="GO:0022857">
    <property type="term" value="F:transmembrane transporter activity"/>
    <property type="evidence" value="ECO:0007669"/>
    <property type="project" value="TreeGrafter"/>
</dbReference>